<evidence type="ECO:0000313" key="2">
    <source>
        <dbReference type="EMBL" id="PSU15084.1"/>
    </source>
</evidence>
<proteinExistence type="predicted"/>
<keyword evidence="1" id="KW-1133">Transmembrane helix</keyword>
<feature type="transmembrane region" description="Helical" evidence="1">
    <location>
        <begin position="12"/>
        <end position="32"/>
    </location>
</feature>
<protein>
    <submittedName>
        <fullName evidence="2">Uncharacterized protein</fullName>
    </submittedName>
</protein>
<dbReference type="Proteomes" id="UP000241404">
    <property type="component" value="Unassembled WGS sequence"/>
</dbReference>
<sequence>MDQLTIKIFEQLLSNGTGIETVAILFLGWQLVGLRKSTDEMASKLTEAVSKLDKRITILEVKNGKD</sequence>
<keyword evidence="1" id="KW-0812">Transmembrane</keyword>
<accession>A0ABD6WZ61</accession>
<dbReference type="AlphaFoldDB" id="A0ABD6WZ61"/>
<organism evidence="2 3">
    <name type="scientific">Photobacterium damselae</name>
    <dbReference type="NCBI Taxonomy" id="38293"/>
    <lineage>
        <taxon>Bacteria</taxon>
        <taxon>Pseudomonadati</taxon>
        <taxon>Pseudomonadota</taxon>
        <taxon>Gammaproteobacteria</taxon>
        <taxon>Vibrionales</taxon>
        <taxon>Vibrionaceae</taxon>
        <taxon>Photobacterium</taxon>
    </lineage>
</organism>
<dbReference type="RefSeq" id="WP_065172572.1">
    <property type="nucleotide sequence ID" value="NZ_JAKEVP010000013.1"/>
</dbReference>
<name>A0ABD6WZ61_PHODM</name>
<evidence type="ECO:0000313" key="3">
    <source>
        <dbReference type="Proteomes" id="UP000241404"/>
    </source>
</evidence>
<dbReference type="EMBL" id="PYMM01000018">
    <property type="protein sequence ID" value="PSU15084.1"/>
    <property type="molecule type" value="Genomic_DNA"/>
</dbReference>
<comment type="caution">
    <text evidence="2">The sequence shown here is derived from an EMBL/GenBank/DDBJ whole genome shotgun (WGS) entry which is preliminary data.</text>
</comment>
<gene>
    <name evidence="2" type="ORF">CTM90_18290</name>
</gene>
<keyword evidence="1" id="KW-0472">Membrane</keyword>
<evidence type="ECO:0000256" key="1">
    <source>
        <dbReference type="SAM" id="Phobius"/>
    </source>
</evidence>
<reference evidence="2 3" key="1">
    <citation type="submission" date="2018-03" db="EMBL/GenBank/DDBJ databases">
        <title>Whole genome sequencing of Histamine producing bacteria.</title>
        <authorList>
            <person name="Butler K."/>
        </authorList>
    </citation>
    <scope>NUCLEOTIDE SEQUENCE [LARGE SCALE GENOMIC DNA]</scope>
    <source>
        <strain evidence="2 3">BT-6</strain>
    </source>
</reference>